<evidence type="ECO:0000256" key="2">
    <source>
        <dbReference type="SAM" id="MobiDB-lite"/>
    </source>
</evidence>
<dbReference type="EMBL" id="LQQY01000034">
    <property type="protein sequence ID" value="KZE45183.1"/>
    <property type="molecule type" value="Genomic_DNA"/>
</dbReference>
<dbReference type="Gene3D" id="3.40.630.40">
    <property type="entry name" value="Zn-dependent exopeptidases"/>
    <property type="match status" value="1"/>
</dbReference>
<dbReference type="AlphaFoldDB" id="A0A161SZ43"/>
<dbReference type="GO" id="GO:0009253">
    <property type="term" value="P:peptidoglycan catabolic process"/>
    <property type="evidence" value="ECO:0007669"/>
    <property type="project" value="InterPro"/>
</dbReference>
<dbReference type="GO" id="GO:0042834">
    <property type="term" value="F:peptidoglycan binding"/>
    <property type="evidence" value="ECO:0007669"/>
    <property type="project" value="InterPro"/>
</dbReference>
<evidence type="ECO:0000313" key="4">
    <source>
        <dbReference type="EMBL" id="KZE45183.1"/>
    </source>
</evidence>
<dbReference type="PANTHER" id="PTHR30404">
    <property type="entry name" value="N-ACETYLMURAMOYL-L-ALANINE AMIDASE"/>
    <property type="match status" value="1"/>
</dbReference>
<feature type="domain" description="SPOR" evidence="3">
    <location>
        <begin position="182"/>
        <end position="260"/>
    </location>
</feature>
<dbReference type="PROSITE" id="PS51724">
    <property type="entry name" value="SPOR"/>
    <property type="match status" value="1"/>
</dbReference>
<accession>A0A161SZ43</accession>
<dbReference type="Gene3D" id="3.30.70.1070">
    <property type="entry name" value="Sporulation related repeat"/>
    <property type="match status" value="1"/>
</dbReference>
<dbReference type="SUPFAM" id="SSF53187">
    <property type="entry name" value="Zn-dependent exopeptidases"/>
    <property type="match status" value="1"/>
</dbReference>
<organism evidence="4 5">
    <name type="scientific">Rossellomorea marisflavi</name>
    <dbReference type="NCBI Taxonomy" id="189381"/>
    <lineage>
        <taxon>Bacteria</taxon>
        <taxon>Bacillati</taxon>
        <taxon>Bacillota</taxon>
        <taxon>Bacilli</taxon>
        <taxon>Bacillales</taxon>
        <taxon>Bacillaceae</taxon>
        <taxon>Rossellomorea</taxon>
    </lineage>
</organism>
<keyword evidence="1" id="KW-0378">Hydrolase</keyword>
<dbReference type="GO" id="GO:0030288">
    <property type="term" value="C:outer membrane-bounded periplasmic space"/>
    <property type="evidence" value="ECO:0007669"/>
    <property type="project" value="TreeGrafter"/>
</dbReference>
<dbReference type="Pfam" id="PF01520">
    <property type="entry name" value="Amidase_3"/>
    <property type="match status" value="1"/>
</dbReference>
<dbReference type="InterPro" id="IPR007730">
    <property type="entry name" value="SPOR-like_dom"/>
</dbReference>
<comment type="caution">
    <text evidence="4">The sequence shown here is derived from an EMBL/GenBank/DDBJ whole genome shotgun (WGS) entry which is preliminary data.</text>
</comment>
<sequence length="481" mass="52318">MKVIMIDPGHGGSDPGASYKGHEEKYYNLLIALGLRDFLLKHYQVNVIMTRESDRELSLEERSRLANARGVDFFLSIHHNAGGGTGFESYIYDGRVSNDMVSLQATIHNEIVSSINKHSVVDRGKKRANFHVLRETTMPALLVEVLFIDRDTDVALMQSPAFRSDVVSGLGKGVAKALALPDAQKATFKVIAGSFSDRKNAEERVEELAARKIDSFITSLLLDGKTYYRVQAGAFADRQNAENLVQTLKGYKIDAFLVVEGAVSSVPPVSPPKPANTPKPSSPPTSAPKPTPPPQSPSKPGYSILGESVLKGHQLDEFARKVNPAAPLLGAYYATLGRLYGIRGDVAYAQALHETNFFRFTGQVKASQNNYAGIGTTGPGADGAQFSTPEEGVHAHLQHLFAYATTSPLPGSIPLIDPRFSLVKRGIARDWTDLNGKWAVPGTTYGQMILALHERNLSDSIASSKAQILLMEDAMKQLMNK</sequence>
<dbReference type="PANTHER" id="PTHR30404:SF0">
    <property type="entry name" value="N-ACETYLMURAMOYL-L-ALANINE AMIDASE AMIC"/>
    <property type="match status" value="1"/>
</dbReference>
<name>A0A161SZ43_9BACI</name>
<dbReference type="GO" id="GO:0004040">
    <property type="term" value="F:amidase activity"/>
    <property type="evidence" value="ECO:0007669"/>
    <property type="project" value="InterPro"/>
</dbReference>
<dbReference type="InterPro" id="IPR002508">
    <property type="entry name" value="MurNAc-LAA_cat"/>
</dbReference>
<dbReference type="InterPro" id="IPR036680">
    <property type="entry name" value="SPOR-like_sf"/>
</dbReference>
<dbReference type="GO" id="GO:0008745">
    <property type="term" value="F:N-acetylmuramoyl-L-alanine amidase activity"/>
    <property type="evidence" value="ECO:0007669"/>
    <property type="project" value="InterPro"/>
</dbReference>
<gene>
    <name evidence="4" type="ORF">AV649_03000</name>
</gene>
<feature type="compositionally biased region" description="Pro residues" evidence="2">
    <location>
        <begin position="268"/>
        <end position="297"/>
    </location>
</feature>
<evidence type="ECO:0000313" key="5">
    <source>
        <dbReference type="Proteomes" id="UP000076510"/>
    </source>
</evidence>
<dbReference type="RefSeq" id="WP_063191489.1">
    <property type="nucleotide sequence ID" value="NZ_JBLGCT010000001.1"/>
</dbReference>
<dbReference type="SMART" id="SM00646">
    <property type="entry name" value="Ami_3"/>
    <property type="match status" value="1"/>
</dbReference>
<evidence type="ECO:0000256" key="1">
    <source>
        <dbReference type="ARBA" id="ARBA00022801"/>
    </source>
</evidence>
<dbReference type="SUPFAM" id="SSF110997">
    <property type="entry name" value="Sporulation related repeat"/>
    <property type="match status" value="1"/>
</dbReference>
<feature type="region of interest" description="Disordered" evidence="2">
    <location>
        <begin position="265"/>
        <end position="303"/>
    </location>
</feature>
<dbReference type="Pfam" id="PF05036">
    <property type="entry name" value="SPOR"/>
    <property type="match status" value="1"/>
</dbReference>
<evidence type="ECO:0000259" key="3">
    <source>
        <dbReference type="PROSITE" id="PS51724"/>
    </source>
</evidence>
<reference evidence="5" key="1">
    <citation type="submission" date="2016-01" db="EMBL/GenBank/DDBJ databases">
        <title>Whole genome sequencing of Bhargavaea cecembensis T14.</title>
        <authorList>
            <person name="Hong K.W."/>
        </authorList>
    </citation>
    <scope>NUCLEOTIDE SEQUENCE [LARGE SCALE GENOMIC DNA]</scope>
    <source>
        <strain evidence="5">M19</strain>
    </source>
</reference>
<dbReference type="OrthoDB" id="9763643at2"/>
<proteinExistence type="predicted"/>
<dbReference type="InterPro" id="IPR002901">
    <property type="entry name" value="MGlyc_endo_b_GlcNAc-like_dom"/>
</dbReference>
<dbReference type="Pfam" id="PF01832">
    <property type="entry name" value="Glucosaminidase"/>
    <property type="match status" value="1"/>
</dbReference>
<dbReference type="Proteomes" id="UP000076510">
    <property type="component" value="Unassembled WGS sequence"/>
</dbReference>
<protein>
    <submittedName>
        <fullName evidence="4">Sporulation protein</fullName>
    </submittedName>
</protein>
<dbReference type="CDD" id="cd02696">
    <property type="entry name" value="MurNAc-LAA"/>
    <property type="match status" value="1"/>
</dbReference>
<dbReference type="InterPro" id="IPR050695">
    <property type="entry name" value="N-acetylmuramoyl_amidase_3"/>
</dbReference>